<dbReference type="InterPro" id="IPR011701">
    <property type="entry name" value="MFS"/>
</dbReference>
<protein>
    <submittedName>
        <fullName evidence="3">SLC16A5</fullName>
    </submittedName>
</protein>
<proteinExistence type="predicted"/>
<feature type="transmembrane region" description="Helical" evidence="2">
    <location>
        <begin position="144"/>
        <end position="167"/>
    </location>
</feature>
<dbReference type="Pfam" id="PF07690">
    <property type="entry name" value="MFS_1"/>
    <property type="match status" value="1"/>
</dbReference>
<keyword evidence="2" id="KW-1133">Transmembrane helix</keyword>
<keyword evidence="2" id="KW-0812">Transmembrane</keyword>
<feature type="transmembrane region" description="Helical" evidence="2">
    <location>
        <begin position="386"/>
        <end position="413"/>
    </location>
</feature>
<accession>A0A7J7J903</accession>
<gene>
    <name evidence="3" type="ORF">EB796_019498</name>
</gene>
<dbReference type="AlphaFoldDB" id="A0A7J7J903"/>
<keyword evidence="2" id="KW-0472">Membrane</keyword>
<dbReference type="SUPFAM" id="SSF103473">
    <property type="entry name" value="MFS general substrate transporter"/>
    <property type="match status" value="1"/>
</dbReference>
<dbReference type="GO" id="GO:0008028">
    <property type="term" value="F:monocarboxylic acid transmembrane transporter activity"/>
    <property type="evidence" value="ECO:0007669"/>
    <property type="project" value="TreeGrafter"/>
</dbReference>
<evidence type="ECO:0000256" key="2">
    <source>
        <dbReference type="SAM" id="Phobius"/>
    </source>
</evidence>
<sequence length="454" mass="49942">MAHQGFSSSVVGNLTVAQQSHFGIDLQASSLICSVHTGLMFMLGLLGSILLKKLGSRFTQTLAGILMVLGVGLSYFSTQVWHVYILFSIMAAAGLSFGYVASAEILSQHFVKRKHLAFSLAVTGNFIGKSIWPMGSQFLLDKYGYSKAMLFMSFPHFIHIIAGVFYISPDDQEDRTEDQKIDSDSDVSDDRSSSDDSSIGEESADQCKNGGEDEEQTIEEKKQNKEVEIKYSSKANILEDRDIKEKQSISLKDTFKLLFRDIKIWALLINAMLWNATNTVFYVLINDYMLKKTDMNGDEVAFGVTISGLARLAASIVVAATSCLKYDRLLLHMAAITGYSLVTIFIIFADNQMTYYACVALWGVCQGASIANLVSTVNSFCEQHLLGVLFGVELFFEAFGSMALTPLATFIGVLTEEKYALVFAGCLGMLGSIILVPVAIRNHLLNRRGSLGYN</sequence>
<dbReference type="Proteomes" id="UP000593567">
    <property type="component" value="Unassembled WGS sequence"/>
</dbReference>
<feature type="transmembrane region" description="Helical" evidence="2">
    <location>
        <begin position="329"/>
        <end position="348"/>
    </location>
</feature>
<dbReference type="PANTHER" id="PTHR11360:SF310">
    <property type="entry name" value="MONOCARBOXYLATE TRANSPORTER 9-LIKE"/>
    <property type="match status" value="1"/>
</dbReference>
<feature type="transmembrane region" description="Helical" evidence="2">
    <location>
        <begin position="264"/>
        <end position="285"/>
    </location>
</feature>
<evidence type="ECO:0000256" key="1">
    <source>
        <dbReference type="SAM" id="MobiDB-lite"/>
    </source>
</evidence>
<feature type="transmembrane region" description="Helical" evidence="2">
    <location>
        <begin position="58"/>
        <end position="77"/>
    </location>
</feature>
<name>A0A7J7J903_BUGNE</name>
<dbReference type="InterPro" id="IPR050327">
    <property type="entry name" value="Proton-linked_MCT"/>
</dbReference>
<comment type="caution">
    <text evidence="3">The sequence shown here is derived from an EMBL/GenBank/DDBJ whole genome shotgun (WGS) entry which is preliminary data.</text>
</comment>
<dbReference type="Gene3D" id="1.20.1250.20">
    <property type="entry name" value="MFS general substrate transporter like domains"/>
    <property type="match status" value="1"/>
</dbReference>
<feature type="region of interest" description="Disordered" evidence="1">
    <location>
        <begin position="175"/>
        <end position="224"/>
    </location>
</feature>
<dbReference type="OrthoDB" id="6499973at2759"/>
<dbReference type="EMBL" id="VXIV02002883">
    <property type="protein sequence ID" value="KAF6022194.1"/>
    <property type="molecule type" value="Genomic_DNA"/>
</dbReference>
<dbReference type="PANTHER" id="PTHR11360">
    <property type="entry name" value="MONOCARBOXYLATE TRANSPORTER"/>
    <property type="match status" value="1"/>
</dbReference>
<keyword evidence="4" id="KW-1185">Reference proteome</keyword>
<evidence type="ECO:0000313" key="3">
    <source>
        <dbReference type="EMBL" id="KAF6022194.1"/>
    </source>
</evidence>
<feature type="transmembrane region" description="Helical" evidence="2">
    <location>
        <begin position="28"/>
        <end position="51"/>
    </location>
</feature>
<feature type="transmembrane region" description="Helical" evidence="2">
    <location>
        <begin position="419"/>
        <end position="440"/>
    </location>
</feature>
<feature type="transmembrane region" description="Helical" evidence="2">
    <location>
        <begin position="300"/>
        <end position="322"/>
    </location>
</feature>
<reference evidence="3" key="1">
    <citation type="submission" date="2020-06" db="EMBL/GenBank/DDBJ databases">
        <title>Draft genome of Bugula neritina, a colonial animal packing powerful symbionts and potential medicines.</title>
        <authorList>
            <person name="Rayko M."/>
        </authorList>
    </citation>
    <scope>NUCLEOTIDE SEQUENCE [LARGE SCALE GENOMIC DNA]</scope>
    <source>
        <strain evidence="3">Kwan_BN1</strain>
    </source>
</reference>
<feature type="transmembrane region" description="Helical" evidence="2">
    <location>
        <begin position="115"/>
        <end position="132"/>
    </location>
</feature>
<feature type="compositionally biased region" description="Basic and acidic residues" evidence="1">
    <location>
        <begin position="177"/>
        <end position="194"/>
    </location>
</feature>
<organism evidence="3 4">
    <name type="scientific">Bugula neritina</name>
    <name type="common">Brown bryozoan</name>
    <name type="synonym">Sertularia neritina</name>
    <dbReference type="NCBI Taxonomy" id="10212"/>
    <lineage>
        <taxon>Eukaryota</taxon>
        <taxon>Metazoa</taxon>
        <taxon>Spiralia</taxon>
        <taxon>Lophotrochozoa</taxon>
        <taxon>Bryozoa</taxon>
        <taxon>Gymnolaemata</taxon>
        <taxon>Cheilostomatida</taxon>
        <taxon>Flustrina</taxon>
        <taxon>Buguloidea</taxon>
        <taxon>Bugulidae</taxon>
        <taxon>Bugula</taxon>
    </lineage>
</organism>
<evidence type="ECO:0000313" key="4">
    <source>
        <dbReference type="Proteomes" id="UP000593567"/>
    </source>
</evidence>
<dbReference type="InterPro" id="IPR036259">
    <property type="entry name" value="MFS_trans_sf"/>
</dbReference>
<feature type="transmembrane region" description="Helical" evidence="2">
    <location>
        <begin position="354"/>
        <end position="374"/>
    </location>
</feature>
<feature type="transmembrane region" description="Helical" evidence="2">
    <location>
        <begin position="83"/>
        <end position="103"/>
    </location>
</feature>